<evidence type="ECO:0000313" key="16">
    <source>
        <dbReference type="Proteomes" id="UP001595379"/>
    </source>
</evidence>
<dbReference type="PANTHER" id="PTHR22976:SF2">
    <property type="entry name" value="BIOTIN SYNTHASE, MITOCHONDRIAL"/>
    <property type="match status" value="1"/>
</dbReference>
<dbReference type="PANTHER" id="PTHR22976">
    <property type="entry name" value="BIOTIN SYNTHASE"/>
    <property type="match status" value="1"/>
</dbReference>
<dbReference type="Gene3D" id="3.20.20.70">
    <property type="entry name" value="Aldolase class I"/>
    <property type="match status" value="1"/>
</dbReference>
<feature type="binding site" evidence="13">
    <location>
        <position position="199"/>
    </location>
    <ligand>
        <name>[2Fe-2S] cluster</name>
        <dbReference type="ChEBI" id="CHEBI:190135"/>
    </ligand>
</feature>
<dbReference type="InterPro" id="IPR010722">
    <property type="entry name" value="BATS_dom"/>
</dbReference>
<dbReference type="SFLD" id="SFLDG01060">
    <property type="entry name" value="BATS_domain_containing"/>
    <property type="match status" value="1"/>
</dbReference>
<evidence type="ECO:0000256" key="11">
    <source>
        <dbReference type="ARBA" id="ARBA00023014"/>
    </source>
</evidence>
<keyword evidence="16" id="KW-1185">Reference proteome</keyword>
<evidence type="ECO:0000256" key="8">
    <source>
        <dbReference type="ARBA" id="ARBA00022723"/>
    </source>
</evidence>
<dbReference type="SUPFAM" id="SSF102114">
    <property type="entry name" value="Radical SAM enzymes"/>
    <property type="match status" value="1"/>
</dbReference>
<evidence type="ECO:0000256" key="1">
    <source>
        <dbReference type="ARBA" id="ARBA00004942"/>
    </source>
</evidence>
<dbReference type="InterPro" id="IPR006638">
    <property type="entry name" value="Elp3/MiaA/NifB-like_rSAM"/>
</dbReference>
<dbReference type="SMART" id="SM00876">
    <property type="entry name" value="BATS"/>
    <property type="match status" value="1"/>
</dbReference>
<evidence type="ECO:0000256" key="3">
    <source>
        <dbReference type="ARBA" id="ARBA00012236"/>
    </source>
</evidence>
<dbReference type="HAMAP" id="MF_01694">
    <property type="entry name" value="BioB"/>
    <property type="match status" value="1"/>
</dbReference>
<dbReference type="InterPro" id="IPR013785">
    <property type="entry name" value="Aldolase_TIM"/>
</dbReference>
<comment type="catalytic activity">
    <reaction evidence="12 13">
        <text>(4R,5S)-dethiobiotin + (sulfur carrier)-SH + 2 reduced [2Fe-2S]-[ferredoxin] + 2 S-adenosyl-L-methionine = (sulfur carrier)-H + biotin + 2 5'-deoxyadenosine + 2 L-methionine + 2 oxidized [2Fe-2S]-[ferredoxin]</text>
        <dbReference type="Rhea" id="RHEA:22060"/>
        <dbReference type="Rhea" id="RHEA-COMP:10000"/>
        <dbReference type="Rhea" id="RHEA-COMP:10001"/>
        <dbReference type="Rhea" id="RHEA-COMP:14737"/>
        <dbReference type="Rhea" id="RHEA-COMP:14739"/>
        <dbReference type="ChEBI" id="CHEBI:17319"/>
        <dbReference type="ChEBI" id="CHEBI:29917"/>
        <dbReference type="ChEBI" id="CHEBI:33737"/>
        <dbReference type="ChEBI" id="CHEBI:33738"/>
        <dbReference type="ChEBI" id="CHEBI:57586"/>
        <dbReference type="ChEBI" id="CHEBI:57844"/>
        <dbReference type="ChEBI" id="CHEBI:59789"/>
        <dbReference type="ChEBI" id="CHEBI:64428"/>
        <dbReference type="ChEBI" id="CHEBI:149473"/>
        <dbReference type="EC" id="2.8.1.6"/>
    </reaction>
</comment>
<name>A0ABV6ZY24_9PROT</name>
<keyword evidence="4 13" id="KW-0004">4Fe-4S</keyword>
<comment type="cofactor">
    <cofactor evidence="13">
        <name>[2Fe-2S] cluster</name>
        <dbReference type="ChEBI" id="CHEBI:190135"/>
    </cofactor>
    <text evidence="13">Binds 1 [2Fe-2S] cluster. The cluster is coordinated with 3 cysteines and 1 arginine.</text>
</comment>
<dbReference type="PIRSF" id="PIRSF001619">
    <property type="entry name" value="Biotin_synth"/>
    <property type="match status" value="1"/>
</dbReference>
<gene>
    <name evidence="13 15" type="primary">bioB</name>
    <name evidence="15" type="ORF">ACFOOR_09155</name>
</gene>
<feature type="binding site" evidence="13">
    <location>
        <position position="108"/>
    </location>
    <ligand>
        <name>[2Fe-2S] cluster</name>
        <dbReference type="ChEBI" id="CHEBI:190135"/>
    </ligand>
</feature>
<sequence>MPLDLSDIDRLSTPRTNWTREEAAALYRAPFNDLIFAAQSVHRRHHNANAVQKSQLLSIKTGGCAEDCGYCSQSAFHDTGLKASRLMPLDDVIEAASRAKAGGATRFCMGAAWRDLKPRDEQAVCEMIEGVKGLGLETCVTLGMLKEGQAETLKAAGLDYYNHNLDTSREYYGSVITTRTYDDRLDTLAKVRDAGISVCCGGIIGMGEREDDRIGLLMELANLDPHPESVPVNHLVPVGGTPLAHAEPLDGLDFVRAIAAARIMMPKSTVRLSAGREGMSRELQALCFLAGAGSIFVGEELLTTPNPDLSADTGMFDALGLTAAE</sequence>
<evidence type="ECO:0000256" key="6">
    <source>
        <dbReference type="ARBA" id="ARBA00022691"/>
    </source>
</evidence>
<feature type="domain" description="Radical SAM core" evidence="14">
    <location>
        <begin position="49"/>
        <end position="273"/>
    </location>
</feature>
<feature type="binding site" evidence="13">
    <location>
        <position position="68"/>
    </location>
    <ligand>
        <name>[4Fe-4S] cluster</name>
        <dbReference type="ChEBI" id="CHEBI:49883"/>
        <note>4Fe-4S-S-AdoMet</note>
    </ligand>
</feature>
<dbReference type="CDD" id="cd01335">
    <property type="entry name" value="Radical_SAM"/>
    <property type="match status" value="1"/>
</dbReference>
<dbReference type="InterPro" id="IPR002684">
    <property type="entry name" value="Biotin_synth/BioAB"/>
</dbReference>
<keyword evidence="5 13" id="KW-0808">Transferase</keyword>
<dbReference type="GO" id="GO:0004076">
    <property type="term" value="F:biotin synthase activity"/>
    <property type="evidence" value="ECO:0007669"/>
    <property type="project" value="UniProtKB-EC"/>
</dbReference>
<keyword evidence="9 13" id="KW-0093">Biotin biosynthesis</keyword>
<protein>
    <recommendedName>
        <fullName evidence="3 13">Biotin synthase</fullName>
        <ecNumber evidence="3 13">2.8.1.6</ecNumber>
    </recommendedName>
</protein>
<dbReference type="SFLD" id="SFLDG01278">
    <property type="entry name" value="biotin_synthase_like"/>
    <property type="match status" value="1"/>
</dbReference>
<proteinExistence type="inferred from homology"/>
<organism evidence="15 16">
    <name type="scientific">Hyphobacterium vulgare</name>
    <dbReference type="NCBI Taxonomy" id="1736751"/>
    <lineage>
        <taxon>Bacteria</taxon>
        <taxon>Pseudomonadati</taxon>
        <taxon>Pseudomonadota</taxon>
        <taxon>Alphaproteobacteria</taxon>
        <taxon>Maricaulales</taxon>
        <taxon>Maricaulaceae</taxon>
        <taxon>Hyphobacterium</taxon>
    </lineage>
</organism>
<feature type="binding site" evidence="13">
    <location>
        <position position="271"/>
    </location>
    <ligand>
        <name>[2Fe-2S] cluster</name>
        <dbReference type="ChEBI" id="CHEBI:190135"/>
    </ligand>
</feature>
<evidence type="ECO:0000259" key="14">
    <source>
        <dbReference type="PROSITE" id="PS51918"/>
    </source>
</evidence>
<keyword evidence="6 13" id="KW-0949">S-adenosyl-L-methionine</keyword>
<dbReference type="EMBL" id="JBHRSV010000016">
    <property type="protein sequence ID" value="MFC2926273.1"/>
    <property type="molecule type" value="Genomic_DNA"/>
</dbReference>
<evidence type="ECO:0000256" key="7">
    <source>
        <dbReference type="ARBA" id="ARBA00022714"/>
    </source>
</evidence>
<evidence type="ECO:0000256" key="4">
    <source>
        <dbReference type="ARBA" id="ARBA00022485"/>
    </source>
</evidence>
<comment type="function">
    <text evidence="13">Catalyzes the conversion of dethiobiotin (DTB) to biotin by the insertion of a sulfur atom into dethiobiotin via a radical-based mechanism.</text>
</comment>
<dbReference type="PROSITE" id="PS51918">
    <property type="entry name" value="RADICAL_SAM"/>
    <property type="match status" value="1"/>
</dbReference>
<dbReference type="SMART" id="SM00729">
    <property type="entry name" value="Elp3"/>
    <property type="match status" value="1"/>
</dbReference>
<evidence type="ECO:0000256" key="12">
    <source>
        <dbReference type="ARBA" id="ARBA00051157"/>
    </source>
</evidence>
<evidence type="ECO:0000256" key="9">
    <source>
        <dbReference type="ARBA" id="ARBA00022756"/>
    </source>
</evidence>
<dbReference type="NCBIfam" id="TIGR00433">
    <property type="entry name" value="bioB"/>
    <property type="match status" value="1"/>
</dbReference>
<dbReference type="RefSeq" id="WP_343164585.1">
    <property type="nucleotide sequence ID" value="NZ_JBHRSV010000016.1"/>
</dbReference>
<comment type="cofactor">
    <cofactor evidence="13">
        <name>[4Fe-4S] cluster</name>
        <dbReference type="ChEBI" id="CHEBI:49883"/>
    </cofactor>
    <text evidence="13">Binds 1 [4Fe-4S] cluster. The cluster is coordinated with 3 cysteines and an exchangeable S-adenosyl-L-methionine.</text>
</comment>
<comment type="subunit">
    <text evidence="13">Homodimer.</text>
</comment>
<dbReference type="Proteomes" id="UP001595379">
    <property type="component" value="Unassembled WGS sequence"/>
</dbReference>
<dbReference type="EC" id="2.8.1.6" evidence="3 13"/>
<evidence type="ECO:0000256" key="10">
    <source>
        <dbReference type="ARBA" id="ARBA00023004"/>
    </source>
</evidence>
<accession>A0ABV6ZY24</accession>
<evidence type="ECO:0000256" key="5">
    <source>
        <dbReference type="ARBA" id="ARBA00022679"/>
    </source>
</evidence>
<keyword evidence="7 13" id="KW-0001">2Fe-2S</keyword>
<dbReference type="Pfam" id="PF06968">
    <property type="entry name" value="BATS"/>
    <property type="match status" value="1"/>
</dbReference>
<evidence type="ECO:0000256" key="13">
    <source>
        <dbReference type="HAMAP-Rule" id="MF_01694"/>
    </source>
</evidence>
<feature type="binding site" evidence="13">
    <location>
        <position position="64"/>
    </location>
    <ligand>
        <name>[4Fe-4S] cluster</name>
        <dbReference type="ChEBI" id="CHEBI:49883"/>
        <note>4Fe-4S-S-AdoMet</note>
    </ligand>
</feature>
<feature type="binding site" evidence="13">
    <location>
        <position position="139"/>
    </location>
    <ligand>
        <name>[2Fe-2S] cluster</name>
        <dbReference type="ChEBI" id="CHEBI:190135"/>
    </ligand>
</feature>
<keyword evidence="11 13" id="KW-0411">Iron-sulfur</keyword>
<reference evidence="16" key="1">
    <citation type="journal article" date="2019" name="Int. J. Syst. Evol. Microbiol.">
        <title>The Global Catalogue of Microorganisms (GCM) 10K type strain sequencing project: providing services to taxonomists for standard genome sequencing and annotation.</title>
        <authorList>
            <consortium name="The Broad Institute Genomics Platform"/>
            <consortium name="The Broad Institute Genome Sequencing Center for Infectious Disease"/>
            <person name="Wu L."/>
            <person name="Ma J."/>
        </authorList>
    </citation>
    <scope>NUCLEOTIDE SEQUENCE [LARGE SCALE GENOMIC DNA]</scope>
    <source>
        <strain evidence="16">KCTC 52487</strain>
    </source>
</reference>
<dbReference type="SFLD" id="SFLDF00272">
    <property type="entry name" value="biotin_synthase"/>
    <property type="match status" value="1"/>
</dbReference>
<comment type="caution">
    <text evidence="15">The sequence shown here is derived from an EMBL/GenBank/DDBJ whole genome shotgun (WGS) entry which is preliminary data.</text>
</comment>
<keyword evidence="10 13" id="KW-0408">Iron</keyword>
<dbReference type="Pfam" id="PF04055">
    <property type="entry name" value="Radical_SAM"/>
    <property type="match status" value="1"/>
</dbReference>
<dbReference type="InterPro" id="IPR007197">
    <property type="entry name" value="rSAM"/>
</dbReference>
<dbReference type="InterPro" id="IPR024177">
    <property type="entry name" value="Biotin_synthase"/>
</dbReference>
<comment type="pathway">
    <text evidence="1 13">Cofactor biosynthesis; biotin biosynthesis; biotin from 7,8-diaminononanoate: step 2/2.</text>
</comment>
<feature type="binding site" evidence="13">
    <location>
        <position position="71"/>
    </location>
    <ligand>
        <name>[4Fe-4S] cluster</name>
        <dbReference type="ChEBI" id="CHEBI:49883"/>
        <note>4Fe-4S-S-AdoMet</note>
    </ligand>
</feature>
<keyword evidence="8 13" id="KW-0479">Metal-binding</keyword>
<evidence type="ECO:0000313" key="15">
    <source>
        <dbReference type="EMBL" id="MFC2926273.1"/>
    </source>
</evidence>
<comment type="similarity">
    <text evidence="2 13">Belongs to the radical SAM superfamily. Biotin synthase family.</text>
</comment>
<dbReference type="InterPro" id="IPR058240">
    <property type="entry name" value="rSAM_sf"/>
</dbReference>
<dbReference type="SFLD" id="SFLDS00029">
    <property type="entry name" value="Radical_SAM"/>
    <property type="match status" value="1"/>
</dbReference>
<evidence type="ECO:0000256" key="2">
    <source>
        <dbReference type="ARBA" id="ARBA00010765"/>
    </source>
</evidence>